<evidence type="ECO:0000256" key="4">
    <source>
        <dbReference type="ARBA" id="ARBA00022801"/>
    </source>
</evidence>
<keyword evidence="6" id="KW-0325">Glycoprotein</keyword>
<dbReference type="InterPro" id="IPR003154">
    <property type="entry name" value="S1/P1nuclease"/>
</dbReference>
<keyword evidence="5" id="KW-1015">Disulfide bond</keyword>
<dbReference type="Proteomes" id="UP001500185">
    <property type="component" value="Unassembled WGS sequence"/>
</dbReference>
<reference evidence="8" key="1">
    <citation type="journal article" date="2019" name="Int. J. Syst. Evol. Microbiol.">
        <title>The Global Catalogue of Microorganisms (GCM) 10K type strain sequencing project: providing services to taxonomists for standard genome sequencing and annotation.</title>
        <authorList>
            <consortium name="The Broad Institute Genomics Platform"/>
            <consortium name="The Broad Institute Genome Sequencing Center for Infectious Disease"/>
            <person name="Wu L."/>
            <person name="Ma J."/>
        </authorList>
    </citation>
    <scope>NUCLEOTIDE SEQUENCE [LARGE SCALE GENOMIC DNA]</scope>
    <source>
        <strain evidence="8">JCM 16231</strain>
    </source>
</reference>
<accession>A0ABP3VQG3</accession>
<dbReference type="EMBL" id="BAAAGG010000022">
    <property type="protein sequence ID" value="GAA0762330.1"/>
    <property type="molecule type" value="Genomic_DNA"/>
</dbReference>
<dbReference type="SUPFAM" id="SSF48537">
    <property type="entry name" value="Phospholipase C/P1 nuclease"/>
    <property type="match status" value="1"/>
</dbReference>
<evidence type="ECO:0000313" key="8">
    <source>
        <dbReference type="Proteomes" id="UP001500185"/>
    </source>
</evidence>
<dbReference type="Gene3D" id="1.10.575.10">
    <property type="entry name" value="P1 Nuclease"/>
    <property type="match status" value="1"/>
</dbReference>
<dbReference type="CDD" id="cd11010">
    <property type="entry name" value="S1-P1_nuclease"/>
    <property type="match status" value="1"/>
</dbReference>
<dbReference type="Pfam" id="PF02265">
    <property type="entry name" value="S1-P1_nuclease"/>
    <property type="match status" value="1"/>
</dbReference>
<keyword evidence="1" id="KW-0540">Nuclease</keyword>
<comment type="caution">
    <text evidence="7">The sequence shown here is derived from an EMBL/GenBank/DDBJ whole genome shotgun (WGS) entry which is preliminary data.</text>
</comment>
<keyword evidence="3" id="KW-0255">Endonuclease</keyword>
<keyword evidence="8" id="KW-1185">Reference proteome</keyword>
<dbReference type="InterPro" id="IPR008947">
    <property type="entry name" value="PLipase_C/P1_nuclease_dom_sf"/>
</dbReference>
<gene>
    <name evidence="7" type="ORF">GCM10009433_22540</name>
</gene>
<dbReference type="PANTHER" id="PTHR33146">
    <property type="entry name" value="ENDONUCLEASE 4"/>
    <property type="match status" value="1"/>
</dbReference>
<dbReference type="PANTHER" id="PTHR33146:SF26">
    <property type="entry name" value="ENDONUCLEASE 4"/>
    <property type="match status" value="1"/>
</dbReference>
<proteinExistence type="predicted"/>
<keyword evidence="2" id="KW-0479">Metal-binding</keyword>
<protein>
    <submittedName>
        <fullName evidence="7">S1/P1 nuclease</fullName>
    </submittedName>
</protein>
<sequence>MKPLRLLKTIPFIFEKKIDMKYLLAFLILSQTLLASEDWGQNGHRTVGETAEQYLKSKASRKIDRILNGQSIADASTYADEIKSDRAYDKYKPWHYANIPFDQTYSEADKNPKGDIVYGIEECIRNLKYEELSKEKEQFYLKMLIHLVGDMHQPLHFGLKEDKGANDFKVKWFYNSTNLHSVWDTKMIESYNMSYTELAESLPELSKTEINDIKAGTLLDWVEENRNLTREVYKSAEANENLSYRYMYDWFGVSQLQMKKAGIRLAVILNDIYS</sequence>
<evidence type="ECO:0000256" key="2">
    <source>
        <dbReference type="ARBA" id="ARBA00022723"/>
    </source>
</evidence>
<evidence type="ECO:0000256" key="3">
    <source>
        <dbReference type="ARBA" id="ARBA00022759"/>
    </source>
</evidence>
<evidence type="ECO:0000256" key="6">
    <source>
        <dbReference type="ARBA" id="ARBA00023180"/>
    </source>
</evidence>
<keyword evidence="4" id="KW-0378">Hydrolase</keyword>
<evidence type="ECO:0000313" key="7">
    <source>
        <dbReference type="EMBL" id="GAA0762330.1"/>
    </source>
</evidence>
<evidence type="ECO:0000256" key="1">
    <source>
        <dbReference type="ARBA" id="ARBA00022722"/>
    </source>
</evidence>
<name>A0ABP3VQG3_9FLAO</name>
<organism evidence="7 8">
    <name type="scientific">Psychroflexus lacisalsi</name>
    <dbReference type="NCBI Taxonomy" id="503928"/>
    <lineage>
        <taxon>Bacteria</taxon>
        <taxon>Pseudomonadati</taxon>
        <taxon>Bacteroidota</taxon>
        <taxon>Flavobacteriia</taxon>
        <taxon>Flavobacteriales</taxon>
        <taxon>Flavobacteriaceae</taxon>
        <taxon>Psychroflexus</taxon>
    </lineage>
</organism>
<evidence type="ECO:0000256" key="5">
    <source>
        <dbReference type="ARBA" id="ARBA00023157"/>
    </source>
</evidence>